<dbReference type="Proteomes" id="UP001329430">
    <property type="component" value="Chromosome 9"/>
</dbReference>
<evidence type="ECO:0000256" key="6">
    <source>
        <dbReference type="SAM" id="Phobius"/>
    </source>
</evidence>
<protein>
    <submittedName>
        <fullName evidence="7">Uncharacterized protein</fullName>
    </submittedName>
</protein>
<evidence type="ECO:0000256" key="3">
    <source>
        <dbReference type="ARBA" id="ARBA00022737"/>
    </source>
</evidence>
<keyword evidence="6" id="KW-0472">Membrane</keyword>
<dbReference type="AlphaFoldDB" id="A0AAN7ZEI1"/>
<feature type="compositionally biased region" description="Polar residues" evidence="5">
    <location>
        <begin position="468"/>
        <end position="480"/>
    </location>
</feature>
<dbReference type="InterPro" id="IPR050328">
    <property type="entry name" value="Dev_Immune_Receptor"/>
</dbReference>
<keyword evidence="4" id="KW-0175">Coiled coil</keyword>
<keyword evidence="6" id="KW-0812">Transmembrane</keyword>
<keyword evidence="1" id="KW-0433">Leucine-rich repeat</keyword>
<feature type="coiled-coil region" evidence="4">
    <location>
        <begin position="334"/>
        <end position="361"/>
    </location>
</feature>
<evidence type="ECO:0000256" key="2">
    <source>
        <dbReference type="ARBA" id="ARBA00022729"/>
    </source>
</evidence>
<dbReference type="EMBL" id="JAVRBK010000009">
    <property type="protein sequence ID" value="KAK5639697.1"/>
    <property type="molecule type" value="Genomic_DNA"/>
</dbReference>
<dbReference type="PROSITE" id="PS51450">
    <property type="entry name" value="LRR"/>
    <property type="match status" value="3"/>
</dbReference>
<dbReference type="Pfam" id="PF00560">
    <property type="entry name" value="LRR_1"/>
    <property type="match status" value="3"/>
</dbReference>
<keyword evidence="8" id="KW-1185">Reference proteome</keyword>
<name>A0AAN7ZEI1_9COLE</name>
<evidence type="ECO:0000313" key="7">
    <source>
        <dbReference type="EMBL" id="KAK5639697.1"/>
    </source>
</evidence>
<feature type="compositionally biased region" description="Polar residues" evidence="5">
    <location>
        <begin position="399"/>
        <end position="419"/>
    </location>
</feature>
<sequence>MHPDGISNLKSLEYLSLSENYGLKKFSSRSNSLRHLDLSHCNLESVPIISLPNLTTFILKGNHLRHIPANSFLNCASVKNIDLSSNTIKRIDVFAFKGLKHVHSIDFSLNTIRELPSATFNANKELTRLDLSRNYLDGVVHLSSDSLKWLDLSVCEIQHVDAQSLVLLTKLQTLNLSRNLITSLPDKISARSLRVLDLSRCGLYSLTNLTFSAMPNLVSVNLSGNRFTSGLKPSFFHRITELHLEDNSWICDCKSQEFLDFFRWLQYGVTTRNNLRCRSPENLAGYMWEKACYPIWQPIDMNKAKGTWIYVWSILALTTVLCCLVVGLRNIRRRRRTLREQEMLEAERQEERERLRQIHERNFHYSTESITRNAPDPRELQSPPSYVEALSMPRPMLSVSCTNLHGSQRSLRSVQSSHNENSRKTKVRRKRRRNRQGSRSNISETQSVASISLGNTEVSNSEDELRSSSRQINGTVESNI</sequence>
<dbReference type="PANTHER" id="PTHR24373">
    <property type="entry name" value="SLIT RELATED LEUCINE-RICH REPEAT NEURONAL PROTEIN"/>
    <property type="match status" value="1"/>
</dbReference>
<keyword evidence="3" id="KW-0677">Repeat</keyword>
<evidence type="ECO:0000256" key="5">
    <source>
        <dbReference type="SAM" id="MobiDB-lite"/>
    </source>
</evidence>
<evidence type="ECO:0000313" key="8">
    <source>
        <dbReference type="Proteomes" id="UP001329430"/>
    </source>
</evidence>
<keyword evidence="6" id="KW-1133">Transmembrane helix</keyword>
<dbReference type="Pfam" id="PF13855">
    <property type="entry name" value="LRR_8"/>
    <property type="match status" value="1"/>
</dbReference>
<feature type="compositionally biased region" description="Polar residues" evidence="5">
    <location>
        <begin position="442"/>
        <end position="459"/>
    </location>
</feature>
<accession>A0AAN7ZEI1</accession>
<dbReference type="Gene3D" id="3.80.10.10">
    <property type="entry name" value="Ribonuclease Inhibitor"/>
    <property type="match status" value="2"/>
</dbReference>
<feature type="compositionally biased region" description="Basic residues" evidence="5">
    <location>
        <begin position="424"/>
        <end position="436"/>
    </location>
</feature>
<organism evidence="7 8">
    <name type="scientific">Pyrocoelia pectoralis</name>
    <dbReference type="NCBI Taxonomy" id="417401"/>
    <lineage>
        <taxon>Eukaryota</taxon>
        <taxon>Metazoa</taxon>
        <taxon>Ecdysozoa</taxon>
        <taxon>Arthropoda</taxon>
        <taxon>Hexapoda</taxon>
        <taxon>Insecta</taxon>
        <taxon>Pterygota</taxon>
        <taxon>Neoptera</taxon>
        <taxon>Endopterygota</taxon>
        <taxon>Coleoptera</taxon>
        <taxon>Polyphaga</taxon>
        <taxon>Elateriformia</taxon>
        <taxon>Elateroidea</taxon>
        <taxon>Lampyridae</taxon>
        <taxon>Lampyrinae</taxon>
        <taxon>Pyrocoelia</taxon>
    </lineage>
</organism>
<dbReference type="PANTHER" id="PTHR24373:SF370">
    <property type="entry name" value="FISH-LIPS, ISOFORM E"/>
    <property type="match status" value="1"/>
</dbReference>
<comment type="caution">
    <text evidence="7">The sequence shown here is derived from an EMBL/GenBank/DDBJ whole genome shotgun (WGS) entry which is preliminary data.</text>
</comment>
<feature type="region of interest" description="Disordered" evidence="5">
    <location>
        <begin position="398"/>
        <end position="480"/>
    </location>
</feature>
<evidence type="ECO:0000256" key="1">
    <source>
        <dbReference type="ARBA" id="ARBA00022614"/>
    </source>
</evidence>
<proteinExistence type="predicted"/>
<feature type="transmembrane region" description="Helical" evidence="6">
    <location>
        <begin position="308"/>
        <end position="328"/>
    </location>
</feature>
<dbReference type="SMART" id="SM00369">
    <property type="entry name" value="LRR_TYP"/>
    <property type="match status" value="5"/>
</dbReference>
<dbReference type="InterPro" id="IPR001611">
    <property type="entry name" value="Leu-rich_rpt"/>
</dbReference>
<gene>
    <name evidence="7" type="ORF">RI129_012189</name>
</gene>
<evidence type="ECO:0000256" key="4">
    <source>
        <dbReference type="SAM" id="Coils"/>
    </source>
</evidence>
<keyword evidence="2" id="KW-0732">Signal</keyword>
<dbReference type="SUPFAM" id="SSF52058">
    <property type="entry name" value="L domain-like"/>
    <property type="match status" value="1"/>
</dbReference>
<dbReference type="InterPro" id="IPR003591">
    <property type="entry name" value="Leu-rich_rpt_typical-subtyp"/>
</dbReference>
<dbReference type="InterPro" id="IPR032675">
    <property type="entry name" value="LRR_dom_sf"/>
</dbReference>
<reference evidence="7 8" key="1">
    <citation type="journal article" date="2024" name="Insects">
        <title>An Improved Chromosome-Level Genome Assembly of the Firefly Pyrocoelia pectoralis.</title>
        <authorList>
            <person name="Fu X."/>
            <person name="Meyer-Rochow V.B."/>
            <person name="Ballantyne L."/>
            <person name="Zhu X."/>
        </authorList>
    </citation>
    <scope>NUCLEOTIDE SEQUENCE [LARGE SCALE GENOMIC DNA]</scope>
    <source>
        <strain evidence="7">XCY_ONT2</strain>
    </source>
</reference>